<dbReference type="RefSeq" id="WP_386718941.1">
    <property type="nucleotide sequence ID" value="NZ_JBHRSZ010000004.1"/>
</dbReference>
<organism evidence="1 2">
    <name type="scientific">Litoribrevibacter euphylliae</name>
    <dbReference type="NCBI Taxonomy" id="1834034"/>
    <lineage>
        <taxon>Bacteria</taxon>
        <taxon>Pseudomonadati</taxon>
        <taxon>Pseudomonadota</taxon>
        <taxon>Gammaproteobacteria</taxon>
        <taxon>Oceanospirillales</taxon>
        <taxon>Oceanospirillaceae</taxon>
        <taxon>Litoribrevibacter</taxon>
    </lineage>
</organism>
<dbReference type="Proteomes" id="UP001595476">
    <property type="component" value="Unassembled WGS sequence"/>
</dbReference>
<keyword evidence="1" id="KW-0808">Transferase</keyword>
<dbReference type="Gene3D" id="3.40.50.300">
    <property type="entry name" value="P-loop containing nucleotide triphosphate hydrolases"/>
    <property type="match status" value="1"/>
</dbReference>
<dbReference type="SUPFAM" id="SSF52540">
    <property type="entry name" value="P-loop containing nucleoside triphosphate hydrolases"/>
    <property type="match status" value="1"/>
</dbReference>
<gene>
    <name evidence="1" type="ORF">ACFOEK_08140</name>
</gene>
<dbReference type="PANTHER" id="PTHR37816:SF1">
    <property type="entry name" value="TOXIN"/>
    <property type="match status" value="1"/>
</dbReference>
<name>A0ABV7HAN6_9GAMM</name>
<keyword evidence="1" id="KW-0418">Kinase</keyword>
<dbReference type="InterPro" id="IPR027417">
    <property type="entry name" value="P-loop_NTPase"/>
</dbReference>
<sequence>MKINVVGTSGSGKSTLSKHISNALNIPHIEMDYLFWKPNWTESTDEEFNSKLEHALAQESWVLDGNFTRTTPIKWKHVDLVVWVDFSYPRTLLQAFKRALVRATTKVELWEGTGNKESFKKLFTKDSIILWTITNYKKNKQKYQAIMNSDEYAHIRFVRVKSPKEASQFIAALGNSDF</sequence>
<dbReference type="PANTHER" id="PTHR37816">
    <property type="entry name" value="YALI0E33011P"/>
    <property type="match status" value="1"/>
</dbReference>
<dbReference type="InterPro" id="IPR052922">
    <property type="entry name" value="Cytidylate_Kinase-2"/>
</dbReference>
<keyword evidence="2" id="KW-1185">Reference proteome</keyword>
<accession>A0ABV7HAN6</accession>
<dbReference type="GO" id="GO:0016301">
    <property type="term" value="F:kinase activity"/>
    <property type="evidence" value="ECO:0007669"/>
    <property type="project" value="UniProtKB-KW"/>
</dbReference>
<dbReference type="EMBL" id="JBHRSZ010000004">
    <property type="protein sequence ID" value="MFC3150994.1"/>
    <property type="molecule type" value="Genomic_DNA"/>
</dbReference>
<reference evidence="2" key="1">
    <citation type="journal article" date="2019" name="Int. J. Syst. Evol. Microbiol.">
        <title>The Global Catalogue of Microorganisms (GCM) 10K type strain sequencing project: providing services to taxonomists for standard genome sequencing and annotation.</title>
        <authorList>
            <consortium name="The Broad Institute Genomics Platform"/>
            <consortium name="The Broad Institute Genome Sequencing Center for Infectious Disease"/>
            <person name="Wu L."/>
            <person name="Ma J."/>
        </authorList>
    </citation>
    <scope>NUCLEOTIDE SEQUENCE [LARGE SCALE GENOMIC DNA]</scope>
    <source>
        <strain evidence="2">KCTC 52438</strain>
    </source>
</reference>
<evidence type="ECO:0000313" key="1">
    <source>
        <dbReference type="EMBL" id="MFC3150994.1"/>
    </source>
</evidence>
<evidence type="ECO:0000313" key="2">
    <source>
        <dbReference type="Proteomes" id="UP001595476"/>
    </source>
</evidence>
<proteinExistence type="predicted"/>
<comment type="caution">
    <text evidence="1">The sequence shown here is derived from an EMBL/GenBank/DDBJ whole genome shotgun (WGS) entry which is preliminary data.</text>
</comment>
<protein>
    <submittedName>
        <fullName evidence="1">Adenylate kinase</fullName>
    </submittedName>
</protein>